<evidence type="ECO:0000256" key="2">
    <source>
        <dbReference type="ARBA" id="ARBA00010028"/>
    </source>
</evidence>
<keyword evidence="4" id="KW-0747">Spliceosome</keyword>
<dbReference type="KEGG" id="tng:GSTEN00031383G001"/>
<dbReference type="GO" id="GO:0006397">
    <property type="term" value="P:mRNA processing"/>
    <property type="evidence" value="ECO:0007669"/>
    <property type="project" value="UniProtKB-KW"/>
</dbReference>
<evidence type="ECO:0000256" key="4">
    <source>
        <dbReference type="ARBA" id="ARBA00022728"/>
    </source>
</evidence>
<keyword evidence="3" id="KW-0507">mRNA processing</keyword>
<comment type="caution">
    <text evidence="8">The sequence shown here is derived from an EMBL/GenBank/DDBJ whole genome shotgun (WGS) entry which is preliminary data.</text>
</comment>
<feature type="non-terminal residue" evidence="8">
    <location>
        <position position="1"/>
    </location>
</feature>
<reference evidence="8" key="1">
    <citation type="journal article" date="2004" name="Nature">
        <title>Genome duplication in the teleost fish Tetraodon nigroviridis reveals the early vertebrate proto-karyotype.</title>
        <authorList>
            <person name="Jaillon O."/>
            <person name="Aury J.-M."/>
            <person name="Brunet F."/>
            <person name="Petit J.-L."/>
            <person name="Stange-Thomann N."/>
            <person name="Mauceli E."/>
            <person name="Bouneau L."/>
            <person name="Fischer C."/>
            <person name="Ozouf-Costaz C."/>
            <person name="Bernot A."/>
            <person name="Nicaud S."/>
            <person name="Jaffe D."/>
            <person name="Fisher S."/>
            <person name="Lutfalla G."/>
            <person name="Dossat C."/>
            <person name="Segurens B."/>
            <person name="Dasilva C."/>
            <person name="Salanoubat M."/>
            <person name="Levy M."/>
            <person name="Boudet N."/>
            <person name="Castellano S."/>
            <person name="Anthouard V."/>
            <person name="Jubin C."/>
            <person name="Castelli V."/>
            <person name="Katinka M."/>
            <person name="Vacherie B."/>
            <person name="Biemont C."/>
            <person name="Skalli Z."/>
            <person name="Cattolico L."/>
            <person name="Poulain J."/>
            <person name="De Berardinis V."/>
            <person name="Cruaud C."/>
            <person name="Duprat S."/>
            <person name="Brottier P."/>
            <person name="Coutanceau J.-P."/>
            <person name="Gouzy J."/>
            <person name="Parra G."/>
            <person name="Lardier G."/>
            <person name="Chapple C."/>
            <person name="McKernan K.J."/>
            <person name="McEwan P."/>
            <person name="Bosak S."/>
            <person name="Kellis M."/>
            <person name="Volff J.-N."/>
            <person name="Guigo R."/>
            <person name="Zody M.C."/>
            <person name="Mesirov J."/>
            <person name="Lindblad-Toh K."/>
            <person name="Birren B."/>
            <person name="Nusbaum C."/>
            <person name="Kahn D."/>
            <person name="Robinson-Rechavi M."/>
            <person name="Laudet V."/>
            <person name="Schachter V."/>
            <person name="Quetier F."/>
            <person name="Saurin W."/>
            <person name="Scarpelli C."/>
            <person name="Wincker P."/>
            <person name="Lander E.S."/>
            <person name="Weissenbach J."/>
            <person name="Roest Crollius H."/>
        </authorList>
    </citation>
    <scope>NUCLEOTIDE SEQUENCE [LARGE SCALE GENOMIC DNA]</scope>
</reference>
<dbReference type="EMBL" id="CAAE01015009">
    <property type="protein sequence ID" value="CAG09919.1"/>
    <property type="molecule type" value="Genomic_DNA"/>
</dbReference>
<evidence type="ECO:0000256" key="5">
    <source>
        <dbReference type="ARBA" id="ARBA00023187"/>
    </source>
</evidence>
<gene>
    <name evidence="8" type="ORF">GSTENG00031383001</name>
</gene>
<accession>Q4RNW3</accession>
<comment type="similarity">
    <text evidence="2">Belongs to the SYF2 family.</text>
</comment>
<evidence type="ECO:0000256" key="3">
    <source>
        <dbReference type="ARBA" id="ARBA00022664"/>
    </source>
</evidence>
<reference evidence="8" key="2">
    <citation type="submission" date="2004-02" db="EMBL/GenBank/DDBJ databases">
        <authorList>
            <consortium name="Genoscope"/>
            <consortium name="Whitehead Institute Centre for Genome Research"/>
        </authorList>
    </citation>
    <scope>NUCLEOTIDE SEQUENCE</scope>
</reference>
<dbReference type="OrthoDB" id="199717at2759"/>
<dbReference type="PANTHER" id="PTHR13264">
    <property type="entry name" value="GCIP-INTERACTING PROTEIN P29"/>
    <property type="match status" value="1"/>
</dbReference>
<protein>
    <submittedName>
        <fullName evidence="8">(spotted green pufferfish) hypothetical protein</fullName>
    </submittedName>
</protein>
<name>Q4RNW3_TETNG</name>
<dbReference type="GO" id="GO:0071013">
    <property type="term" value="C:catalytic step 2 spliceosome"/>
    <property type="evidence" value="ECO:0007669"/>
    <property type="project" value="TreeGrafter"/>
</dbReference>
<keyword evidence="5" id="KW-0508">mRNA splicing</keyword>
<dbReference type="PANTHER" id="PTHR13264:SF5">
    <property type="entry name" value="PRE-MRNA-SPLICING FACTOR SYF2"/>
    <property type="match status" value="1"/>
</dbReference>
<evidence type="ECO:0000256" key="1">
    <source>
        <dbReference type="ARBA" id="ARBA00004123"/>
    </source>
</evidence>
<dbReference type="AlphaFoldDB" id="Q4RNW3"/>
<dbReference type="GO" id="GO:0071014">
    <property type="term" value="C:post-mRNA release spliceosomal complex"/>
    <property type="evidence" value="ECO:0007669"/>
    <property type="project" value="TreeGrafter"/>
</dbReference>
<proteinExistence type="inferred from homology"/>
<comment type="function">
    <text evidence="7">Involved in pre-mRNA splicing as component of the spliceosome.</text>
</comment>
<evidence type="ECO:0000313" key="8">
    <source>
        <dbReference type="EMBL" id="CAG09919.1"/>
    </source>
</evidence>
<comment type="subcellular location">
    <subcellularLocation>
        <location evidence="1">Nucleus</location>
    </subcellularLocation>
</comment>
<dbReference type="GO" id="GO:0008380">
    <property type="term" value="P:RNA splicing"/>
    <property type="evidence" value="ECO:0007669"/>
    <property type="project" value="UniProtKB-KW"/>
</dbReference>
<organism evidence="8">
    <name type="scientific">Tetraodon nigroviridis</name>
    <name type="common">Spotted green pufferfish</name>
    <name type="synonym">Chelonodon nigroviridis</name>
    <dbReference type="NCBI Taxonomy" id="99883"/>
    <lineage>
        <taxon>Eukaryota</taxon>
        <taxon>Metazoa</taxon>
        <taxon>Chordata</taxon>
        <taxon>Craniata</taxon>
        <taxon>Vertebrata</taxon>
        <taxon>Euteleostomi</taxon>
        <taxon>Actinopterygii</taxon>
        <taxon>Neopterygii</taxon>
        <taxon>Teleostei</taxon>
        <taxon>Neoteleostei</taxon>
        <taxon>Acanthomorphata</taxon>
        <taxon>Eupercaria</taxon>
        <taxon>Tetraodontiformes</taxon>
        <taxon>Tetradontoidea</taxon>
        <taxon>Tetraodontidae</taxon>
        <taxon>Tetraodon</taxon>
    </lineage>
</organism>
<dbReference type="GO" id="GO:0000974">
    <property type="term" value="C:Prp19 complex"/>
    <property type="evidence" value="ECO:0007669"/>
    <property type="project" value="TreeGrafter"/>
</dbReference>
<keyword evidence="6" id="KW-0539">Nucleus</keyword>
<evidence type="ECO:0000256" key="6">
    <source>
        <dbReference type="ARBA" id="ARBA00023242"/>
    </source>
</evidence>
<sequence>ASQKRESRLRKFRELHLKRNEARKLNQQEVVEEDKKRKLPSNWEAKKARLEWELAEDHKKKVTPRGAVLPRLHNVRVLFQEVARFQRYNSAVTECNLVDNIKSYDVYLQFKSNVGLKYLKCVF</sequence>
<dbReference type="InterPro" id="IPR013260">
    <property type="entry name" value="mRNA_splic_SYF2"/>
</dbReference>
<evidence type="ECO:0000256" key="7">
    <source>
        <dbReference type="ARBA" id="ARBA00045277"/>
    </source>
</evidence>